<organism evidence="2 3">
    <name type="scientific">Pararhodobacter aggregans</name>
    <dbReference type="NCBI Taxonomy" id="404875"/>
    <lineage>
        <taxon>Bacteria</taxon>
        <taxon>Pseudomonadati</taxon>
        <taxon>Pseudomonadota</taxon>
        <taxon>Alphaproteobacteria</taxon>
        <taxon>Rhodobacterales</taxon>
        <taxon>Paracoccaceae</taxon>
        <taxon>Pararhodobacter</taxon>
    </lineage>
</organism>
<dbReference type="InterPro" id="IPR001173">
    <property type="entry name" value="Glyco_trans_2-like"/>
</dbReference>
<proteinExistence type="predicted"/>
<dbReference type="PANTHER" id="PTHR43685">
    <property type="entry name" value="GLYCOSYLTRANSFERASE"/>
    <property type="match status" value="1"/>
</dbReference>
<dbReference type="AlphaFoldDB" id="A0A2T7UNP2"/>
<dbReference type="Gene3D" id="3.90.550.10">
    <property type="entry name" value="Spore Coat Polysaccharide Biosynthesis Protein SpsA, Chain A"/>
    <property type="match status" value="1"/>
</dbReference>
<sequence length="592" mass="63100">MTGRPADPAAPLISVIVAVHQVAPQIAEAIASLRAQSLPDFEALVVDDGSTDGSGRIAAEAFAGDARFRLLVQPNRGLSAARNAGLDQARGAFVAFLDGDDALAPDFLRDLHAAIREEGTEWAACGVTLVHPGGEERPHPALHACDRPPEAGHLPLTDACEVARIFPSAWNKLYRRSLFEGLRFPEGSWFEDHEVFWALARRAPRLAYRSAPLYRHRRDRPGQITGTDSDRVFDVLRVLDRLGPVILGSGMTRTAEGYARLAARLIHERALVIRDPARRARFLTAAHALLQHRGMGWQAAWDPEISRGLGLALEGVLPLSVVVLGDPGPALAALDAQGMADFELVVLGGRAPGLLPSGRAVRRLDPEGMTPARLASVLEGRWVLLLAPGEVPLPEGLMRLVNLGERLDLPLVLGALERRGLGYHDGWTDNRVVPGLAAMPLWGGEVALGGAQALCLYPALGNRLMRRDLLAALPGALGLGQDGASAQMIALESALQAGRAGTTRLAVLSVPDRPATIPGTGAARRLLAACPAPPALPRGWQAVVLLRLAQLRGGGLRLPGALLTALREGWLAGDAAPDPGLPRWVRALMRLR</sequence>
<dbReference type="InterPro" id="IPR050834">
    <property type="entry name" value="Glycosyltransf_2"/>
</dbReference>
<reference evidence="2 3" key="1">
    <citation type="journal article" date="2011" name="Syst. Appl. Microbiol.">
        <title>Defluviimonas denitrificans gen. nov., sp. nov., and Pararhodobacter aggregans gen. nov., sp. nov., non-phototrophic Rhodobacteraceae from the biofilter of a marine aquaculture.</title>
        <authorList>
            <person name="Foesel B.U."/>
            <person name="Drake H.L."/>
            <person name="Schramm A."/>
        </authorList>
    </citation>
    <scope>NUCLEOTIDE SEQUENCE [LARGE SCALE GENOMIC DNA]</scope>
    <source>
        <strain evidence="2 3">D1-19</strain>
    </source>
</reference>
<evidence type="ECO:0000313" key="3">
    <source>
        <dbReference type="Proteomes" id="UP000244810"/>
    </source>
</evidence>
<dbReference type="Proteomes" id="UP000244810">
    <property type="component" value="Unassembled WGS sequence"/>
</dbReference>
<dbReference type="OrthoDB" id="5291101at2"/>
<dbReference type="Pfam" id="PF00535">
    <property type="entry name" value="Glycos_transf_2"/>
    <property type="match status" value="1"/>
</dbReference>
<keyword evidence="3" id="KW-1185">Reference proteome</keyword>
<accession>A0A2T7UNP2</accession>
<evidence type="ECO:0000259" key="1">
    <source>
        <dbReference type="Pfam" id="PF00535"/>
    </source>
</evidence>
<comment type="caution">
    <text evidence="2">The sequence shown here is derived from an EMBL/GenBank/DDBJ whole genome shotgun (WGS) entry which is preliminary data.</text>
</comment>
<dbReference type="InterPro" id="IPR029044">
    <property type="entry name" value="Nucleotide-diphossugar_trans"/>
</dbReference>
<evidence type="ECO:0000313" key="2">
    <source>
        <dbReference type="EMBL" id="PVE46340.1"/>
    </source>
</evidence>
<dbReference type="EMBL" id="QDDR01000009">
    <property type="protein sequence ID" value="PVE46340.1"/>
    <property type="molecule type" value="Genomic_DNA"/>
</dbReference>
<feature type="domain" description="Glycosyltransferase 2-like" evidence="1">
    <location>
        <begin position="14"/>
        <end position="180"/>
    </location>
</feature>
<dbReference type="PANTHER" id="PTHR43685:SF2">
    <property type="entry name" value="GLYCOSYLTRANSFERASE 2-LIKE DOMAIN-CONTAINING PROTEIN"/>
    <property type="match status" value="1"/>
</dbReference>
<dbReference type="CDD" id="cd00761">
    <property type="entry name" value="Glyco_tranf_GTA_type"/>
    <property type="match status" value="1"/>
</dbReference>
<name>A0A2T7UNP2_9RHOB</name>
<dbReference type="SUPFAM" id="SSF53448">
    <property type="entry name" value="Nucleotide-diphospho-sugar transferases"/>
    <property type="match status" value="1"/>
</dbReference>
<dbReference type="RefSeq" id="WP_107753284.1">
    <property type="nucleotide sequence ID" value="NZ_QBKF01000009.1"/>
</dbReference>
<gene>
    <name evidence="2" type="ORF">DDE23_17015</name>
</gene>
<protein>
    <recommendedName>
        <fullName evidence="1">Glycosyltransferase 2-like domain-containing protein</fullName>
    </recommendedName>
</protein>